<dbReference type="InterPro" id="IPR012289">
    <property type="entry name" value="Lytic_TGlycosylase_superhlx_L"/>
</dbReference>
<dbReference type="Gene3D" id="1.25.20.10">
    <property type="entry name" value="Bacterial muramidases"/>
    <property type="match status" value="1"/>
</dbReference>
<dbReference type="Gene3D" id="1.10.530.10">
    <property type="match status" value="1"/>
</dbReference>
<dbReference type="SUPFAM" id="SSF48435">
    <property type="entry name" value="Bacterial muramidases"/>
    <property type="match status" value="1"/>
</dbReference>
<evidence type="ECO:0000256" key="2">
    <source>
        <dbReference type="ARBA" id="ARBA00022729"/>
    </source>
</evidence>
<evidence type="ECO:0000259" key="4">
    <source>
        <dbReference type="Pfam" id="PF14718"/>
    </source>
</evidence>
<dbReference type="Pfam" id="PF01464">
    <property type="entry name" value="SLT"/>
    <property type="match status" value="1"/>
</dbReference>
<dbReference type="Pfam" id="PF14718">
    <property type="entry name" value="SLT_L"/>
    <property type="match status" value="1"/>
</dbReference>
<evidence type="ECO:0000259" key="3">
    <source>
        <dbReference type="Pfam" id="PF01464"/>
    </source>
</evidence>
<accession>A0A4U9DCX1</accession>
<feature type="domain" description="Transglycosylase SLT" evidence="3">
    <location>
        <begin position="233"/>
        <end position="307"/>
    </location>
</feature>
<dbReference type="SUPFAM" id="SSF53955">
    <property type="entry name" value="Lysozyme-like"/>
    <property type="match status" value="1"/>
</dbReference>
<reference evidence="5 6" key="1">
    <citation type="submission" date="2019-04" db="EMBL/GenBank/DDBJ databases">
        <authorList>
            <consortium name="Pathogen Informatics"/>
        </authorList>
    </citation>
    <scope>NUCLEOTIDE SEQUENCE [LARGE SCALE GENOMIC DNA]</scope>
    <source>
        <strain evidence="5 6">NCTC9185</strain>
    </source>
</reference>
<dbReference type="PANTHER" id="PTHR37423:SF5">
    <property type="entry name" value="SOLUBLE LYTIC MUREIN TRANSGLYCOSYLASE"/>
    <property type="match status" value="1"/>
</dbReference>
<feature type="domain" description="Lytic transglycosylase superhelical linker" evidence="4">
    <location>
        <begin position="120"/>
        <end position="161"/>
    </location>
</feature>
<dbReference type="GO" id="GO:0016829">
    <property type="term" value="F:lyase activity"/>
    <property type="evidence" value="ECO:0007669"/>
    <property type="project" value="UniProtKB-KW"/>
</dbReference>
<gene>
    <name evidence="5" type="primary">slt_2</name>
    <name evidence="5" type="ORF">NCTC9185_05890</name>
</gene>
<evidence type="ECO:0000313" key="6">
    <source>
        <dbReference type="Proteomes" id="UP000339249"/>
    </source>
</evidence>
<dbReference type="InterPro" id="IPR008258">
    <property type="entry name" value="Transglycosylase_SLT_dom_1"/>
</dbReference>
<protein>
    <submittedName>
        <fullName evidence="5">Soluble lytic murein transglycosylase</fullName>
        <ecNumber evidence="5">4.2.2.-</ecNumber>
    </submittedName>
</protein>
<comment type="similarity">
    <text evidence="1">Belongs to the transglycosylase Slt family.</text>
</comment>
<dbReference type="InterPro" id="IPR023346">
    <property type="entry name" value="Lysozyme-like_dom_sf"/>
</dbReference>
<dbReference type="InterPro" id="IPR008939">
    <property type="entry name" value="Lytic_TGlycosylase_superhlx_U"/>
</dbReference>
<keyword evidence="5" id="KW-0456">Lyase</keyword>
<dbReference type="CDD" id="cd13401">
    <property type="entry name" value="Slt70-like"/>
    <property type="match status" value="1"/>
</dbReference>
<dbReference type="PANTHER" id="PTHR37423">
    <property type="entry name" value="SOLUBLE LYTIC MUREIN TRANSGLYCOSYLASE-RELATED"/>
    <property type="match status" value="1"/>
</dbReference>
<dbReference type="Gene3D" id="1.10.1240.20">
    <property type="entry name" value="Lytic transglycosylase, superhelical linker domain"/>
    <property type="match status" value="1"/>
</dbReference>
<proteinExistence type="inferred from homology"/>
<evidence type="ECO:0000313" key="5">
    <source>
        <dbReference type="EMBL" id="VTN13845.1"/>
    </source>
</evidence>
<dbReference type="GO" id="GO:0004553">
    <property type="term" value="F:hydrolase activity, hydrolyzing O-glycosyl compounds"/>
    <property type="evidence" value="ECO:0007669"/>
    <property type="project" value="InterPro"/>
</dbReference>
<dbReference type="AlphaFoldDB" id="A0A4U9DCX1"/>
<evidence type="ECO:0000256" key="1">
    <source>
        <dbReference type="ARBA" id="ARBA00007734"/>
    </source>
</evidence>
<keyword evidence="2" id="KW-0732">Signal</keyword>
<sequence>MGTDVTDEQAAWRDDAIMRSQSTPLVERRVRMALGTGDRHGLNTWLARLPMEAKEKDEWRYWQADLLLERGRDDEAKAILRSLMQQRGFYPMIAAQRLGEAFTFRIDKAPATLDSALTSGPEMARVRELMYWNMDNTARSEWANLVTSRTQRSAGAAGALCLQPALVGSERSGHHRREAVGSAGRAFPAGLERSFLPLHQRQRHFAKLRHGDCPSGERLEPEGPLAGWRQRPMQIMPGTATHTVGMFNIAGYGGPSQLLDPETNINIGTSYLQYVYQQFGNNRIYASAAYNAGPGRVRTWRSNSAGRIDAVAFIESIPFSETRGYVKNVLSYDAYYRYFMGEKAGMLTDAEWQQRY</sequence>
<organism evidence="5 6">
    <name type="scientific">Raoultella terrigena</name>
    <name type="common">Klebsiella terrigena</name>
    <dbReference type="NCBI Taxonomy" id="577"/>
    <lineage>
        <taxon>Bacteria</taxon>
        <taxon>Pseudomonadati</taxon>
        <taxon>Pseudomonadota</taxon>
        <taxon>Gammaproteobacteria</taxon>
        <taxon>Enterobacterales</taxon>
        <taxon>Enterobacteriaceae</taxon>
        <taxon>Klebsiella/Raoultella group</taxon>
        <taxon>Raoultella</taxon>
    </lineage>
</organism>
<dbReference type="GO" id="GO:0042597">
    <property type="term" value="C:periplasmic space"/>
    <property type="evidence" value="ECO:0007669"/>
    <property type="project" value="InterPro"/>
</dbReference>
<dbReference type="EMBL" id="CABDVU010000001">
    <property type="protein sequence ID" value="VTN13845.1"/>
    <property type="molecule type" value="Genomic_DNA"/>
</dbReference>
<dbReference type="EC" id="4.2.2.-" evidence="5"/>
<dbReference type="Proteomes" id="UP000339249">
    <property type="component" value="Unassembled WGS sequence"/>
</dbReference>
<dbReference type="InterPro" id="IPR037061">
    <property type="entry name" value="Lytic_TGlycoase_superhlx_L_sf"/>
</dbReference>
<name>A0A4U9DCX1_RAOTE</name>